<feature type="domain" description="DH" evidence="2">
    <location>
        <begin position="13"/>
        <end position="192"/>
    </location>
</feature>
<evidence type="ECO:0000259" key="2">
    <source>
        <dbReference type="PROSITE" id="PS50010"/>
    </source>
</evidence>
<accession>A0A0W0VNK0</accession>
<dbReference type="InterPro" id="IPR035899">
    <property type="entry name" value="DBL_dom_sf"/>
</dbReference>
<gene>
    <name evidence="3" type="ORF">Llon_0865</name>
</gene>
<dbReference type="SUPFAM" id="SSF48065">
    <property type="entry name" value="DBL homology domain (DH-domain)"/>
    <property type="match status" value="1"/>
</dbReference>
<dbReference type="PATRIC" id="fig|45068.5.peg.928"/>
<keyword evidence="1" id="KW-0812">Transmembrane</keyword>
<dbReference type="RefSeq" id="WP_058528866.1">
    <property type="nucleotide sequence ID" value="NZ_CAAAHZ010000002.1"/>
</dbReference>
<name>A0A0W0VNK0_9GAMM</name>
<evidence type="ECO:0000313" key="3">
    <source>
        <dbReference type="EMBL" id="KTD21700.1"/>
    </source>
</evidence>
<dbReference type="STRING" id="45068.Llon_0865"/>
<dbReference type="Pfam" id="PF00621">
    <property type="entry name" value="RhoGEF"/>
    <property type="match status" value="1"/>
</dbReference>
<dbReference type="AlphaFoldDB" id="A0A0W0VNK0"/>
<evidence type="ECO:0000313" key="4">
    <source>
        <dbReference type="Proteomes" id="UP000054997"/>
    </source>
</evidence>
<evidence type="ECO:0000256" key="1">
    <source>
        <dbReference type="SAM" id="Phobius"/>
    </source>
</evidence>
<organism evidence="3 4">
    <name type="scientific">Legionella londiniensis</name>
    <dbReference type="NCBI Taxonomy" id="45068"/>
    <lineage>
        <taxon>Bacteria</taxon>
        <taxon>Pseudomonadati</taxon>
        <taxon>Pseudomonadota</taxon>
        <taxon>Gammaproteobacteria</taxon>
        <taxon>Legionellales</taxon>
        <taxon>Legionellaceae</taxon>
        <taxon>Legionella</taxon>
    </lineage>
</organism>
<feature type="transmembrane region" description="Helical" evidence="1">
    <location>
        <begin position="201"/>
        <end position="229"/>
    </location>
</feature>
<proteinExistence type="predicted"/>
<comment type="caution">
    <text evidence="3">The sequence shown here is derived from an EMBL/GenBank/DDBJ whole genome shotgun (WGS) entry which is preliminary data.</text>
</comment>
<dbReference type="PROSITE" id="PS50010">
    <property type="entry name" value="DH_2"/>
    <property type="match status" value="1"/>
</dbReference>
<dbReference type="Gene3D" id="1.20.900.10">
    <property type="entry name" value="Dbl homology (DH) domain"/>
    <property type="match status" value="1"/>
</dbReference>
<reference evidence="3 4" key="1">
    <citation type="submission" date="2015-11" db="EMBL/GenBank/DDBJ databases">
        <title>Genomic analysis of 38 Legionella species identifies large and diverse effector repertoires.</title>
        <authorList>
            <person name="Burstein D."/>
            <person name="Amaro F."/>
            <person name="Zusman T."/>
            <person name="Lifshitz Z."/>
            <person name="Cohen O."/>
            <person name="Gilbert J.A."/>
            <person name="Pupko T."/>
            <person name="Shuman H.A."/>
            <person name="Segal G."/>
        </authorList>
    </citation>
    <scope>NUCLEOTIDE SEQUENCE [LARGE SCALE GENOMIC DNA]</scope>
    <source>
        <strain evidence="3 4">ATCC 49505</strain>
    </source>
</reference>
<dbReference type="Proteomes" id="UP000054997">
    <property type="component" value="Unassembled WGS sequence"/>
</dbReference>
<keyword evidence="4" id="KW-1185">Reference proteome</keyword>
<sequence>MIGKNNIGSLPPFREVIETENAYQESLQIFVTALREIKAPESVPDILNNIKKFSVGFSEVSARLTNNLQHTINAHQENNALFLTQLRKERIAIINQFYELYGNYSKLYSEYLECKQKNSTQFKAINDIIKKRTNRQKSLEDCLISPIQRGPRYLLLLRELKKYNQNFDIDTKSHLADLEEKLNEKLNEVNAQLKKNSISHIIGVSLQILGGFSAVLGAAAVAAGVVLLIASCGTAALITVGIGAAVLAGGLGFFAAGSFAKPTPASSMAGIKP</sequence>
<feature type="transmembrane region" description="Helical" evidence="1">
    <location>
        <begin position="235"/>
        <end position="260"/>
    </location>
</feature>
<keyword evidence="1" id="KW-0472">Membrane</keyword>
<keyword evidence="1" id="KW-1133">Transmembrane helix</keyword>
<dbReference type="InterPro" id="IPR000219">
    <property type="entry name" value="DH_dom"/>
</dbReference>
<dbReference type="GO" id="GO:0005085">
    <property type="term" value="F:guanyl-nucleotide exchange factor activity"/>
    <property type="evidence" value="ECO:0007669"/>
    <property type="project" value="InterPro"/>
</dbReference>
<dbReference type="EMBL" id="LNYK01000014">
    <property type="protein sequence ID" value="KTD21700.1"/>
    <property type="molecule type" value="Genomic_DNA"/>
</dbReference>
<protein>
    <submittedName>
        <fullName evidence="3">RhoGEF domain protein</fullName>
    </submittedName>
</protein>